<evidence type="ECO:0000256" key="6">
    <source>
        <dbReference type="ARBA" id="ARBA00023127"/>
    </source>
</evidence>
<evidence type="ECO:0000256" key="1">
    <source>
        <dbReference type="ARBA" id="ARBA00004613"/>
    </source>
</evidence>
<keyword evidence="9" id="KW-0812">Transmembrane</keyword>
<evidence type="ECO:0000256" key="4">
    <source>
        <dbReference type="ARBA" id="ARBA00022525"/>
    </source>
</evidence>
<dbReference type="PROSITE" id="PS00292">
    <property type="entry name" value="CYCLINS"/>
    <property type="match status" value="1"/>
</dbReference>
<dbReference type="Gene3D" id="1.10.472.10">
    <property type="entry name" value="Cyclin-like"/>
    <property type="match status" value="2"/>
</dbReference>
<dbReference type="InterPro" id="IPR013763">
    <property type="entry name" value="Cyclin-like_dom"/>
</dbReference>
<dbReference type="Gene3D" id="2.40.480.10">
    <property type="entry name" value="Allene oxide cyclase-like"/>
    <property type="match status" value="1"/>
</dbReference>
<dbReference type="EMBL" id="JACXVP010000004">
    <property type="protein sequence ID" value="KAG5608430.1"/>
    <property type="molecule type" value="Genomic_DNA"/>
</dbReference>
<keyword evidence="9" id="KW-1133">Transmembrane helix</keyword>
<comment type="subunit">
    <text evidence="3">Homodimer.</text>
</comment>
<sequence length="777" mass="87254">MKRKLHAEILQPAVQQPKEILPAVKKQLRSKLPRRMRSHISPILRSFSIAASSHLTSEVSLQSSKGSVNKEVKKREIEGEEFRRITRAYFRKNLLVDQKKDSEVELSECSCVDSCSEVIGKIIKVEDPVDISRDIVSKRNRNAKVIEGTEDSEEISRFLKASGGFCGESSKSGGDAVEGSRNAAKINHEDVVSFNSVLQSPSESKCGNLSVQSIKCSENRAAEEVESEVSRVCPEVELAAAEQAHEKLVEAEFDLECSENFSIVDVSDDYSSANSELQSEIFPESSDIDLSDYSPSYWYDTGSQFSEKSNSDASPSPTFTLFLRFGQQFCRSTAALQSTPINSLEDHISTEFTGLEDEEDEESYRMIRNRERRQLYLHDYAEEYCSTTDYGDLIVQQRLQMVHWILEQATRKDLQKETMFLSVNLFDRFLSKGYFKTKRCLQIAGIACLTLAVRIEENQPFNSIRQKTFSVAGTAYSCSEVVAMEWLVQEVLNFQFYLKAATATEYMERTAKYLAVLALLGHEHLCYRPSTVASALVILALSAANLYASCHLVTKTHAKIKDEDLPECIKLISLSSHSFAETYSYSLLRVAVMMARIIFCIAILLAILSVILLAIFSPIPNQNKSKNPPWVDLSLYIQQPRIPSSNFPSQKAPTDFGALIFHRLLTEGPENTSRIVGKAQGFIIPIQDFANSAFNIIYLTFNSKEFSGSLSVEAKSLTNDNNKLNVVGGTGYFAFARGLAIFAQTKMENINSDNFEANYYQLKLQLKYPNKSKTIPR</sequence>
<evidence type="ECO:0000259" key="10">
    <source>
        <dbReference type="SMART" id="SM00385"/>
    </source>
</evidence>
<proteinExistence type="inferred from homology"/>
<evidence type="ECO:0000256" key="9">
    <source>
        <dbReference type="SAM" id="Phobius"/>
    </source>
</evidence>
<dbReference type="SMART" id="SM00385">
    <property type="entry name" value="CYCLIN"/>
    <property type="match status" value="1"/>
</dbReference>
<evidence type="ECO:0000256" key="5">
    <source>
        <dbReference type="ARBA" id="ARBA00022618"/>
    </source>
</evidence>
<name>A0A9J5ZC06_SOLCO</name>
<gene>
    <name evidence="11" type="ORF">H5410_019711</name>
</gene>
<dbReference type="GO" id="GO:0051301">
    <property type="term" value="P:cell division"/>
    <property type="evidence" value="ECO:0007669"/>
    <property type="project" value="UniProtKB-KW"/>
</dbReference>
<dbReference type="Pfam" id="PF00134">
    <property type="entry name" value="Cyclin_N"/>
    <property type="match status" value="1"/>
</dbReference>
<dbReference type="Proteomes" id="UP000824120">
    <property type="component" value="Chromosome 4"/>
</dbReference>
<organism evidence="11 12">
    <name type="scientific">Solanum commersonii</name>
    <name type="common">Commerson's wild potato</name>
    <name type="synonym">Commerson's nightshade</name>
    <dbReference type="NCBI Taxonomy" id="4109"/>
    <lineage>
        <taxon>Eukaryota</taxon>
        <taxon>Viridiplantae</taxon>
        <taxon>Streptophyta</taxon>
        <taxon>Embryophyta</taxon>
        <taxon>Tracheophyta</taxon>
        <taxon>Spermatophyta</taxon>
        <taxon>Magnoliopsida</taxon>
        <taxon>eudicotyledons</taxon>
        <taxon>Gunneridae</taxon>
        <taxon>Pentapetalae</taxon>
        <taxon>asterids</taxon>
        <taxon>lamiids</taxon>
        <taxon>Solanales</taxon>
        <taxon>Solanaceae</taxon>
        <taxon>Solanoideae</taxon>
        <taxon>Solaneae</taxon>
        <taxon>Solanum</taxon>
    </lineage>
</organism>
<dbReference type="AlphaFoldDB" id="A0A9J5ZC06"/>
<dbReference type="Pfam" id="PF02984">
    <property type="entry name" value="Cyclin_C"/>
    <property type="match status" value="1"/>
</dbReference>
<dbReference type="InterPro" id="IPR006671">
    <property type="entry name" value="Cyclin_N"/>
</dbReference>
<comment type="subcellular location">
    <subcellularLocation>
        <location evidence="1">Secreted</location>
    </subcellularLocation>
</comment>
<keyword evidence="4" id="KW-0964">Secreted</keyword>
<dbReference type="InterPro" id="IPR044859">
    <property type="entry name" value="Allene_oxi_cyc_Dirigent"/>
</dbReference>
<dbReference type="InterPro" id="IPR048258">
    <property type="entry name" value="Cyclins_cyclin-box"/>
</dbReference>
<feature type="transmembrane region" description="Helical" evidence="9">
    <location>
        <begin position="532"/>
        <end position="553"/>
    </location>
</feature>
<keyword evidence="6 8" id="KW-0195">Cyclin</keyword>
<evidence type="ECO:0000313" key="12">
    <source>
        <dbReference type="Proteomes" id="UP000824120"/>
    </source>
</evidence>
<keyword evidence="5" id="KW-0132">Cell division</keyword>
<feature type="domain" description="Cyclin-like" evidence="10">
    <location>
        <begin position="403"/>
        <end position="490"/>
    </location>
</feature>
<dbReference type="InterPro" id="IPR039361">
    <property type="entry name" value="Cyclin"/>
</dbReference>
<comment type="caution">
    <text evidence="11">The sequence shown here is derived from an EMBL/GenBank/DDBJ whole genome shotgun (WGS) entry which is preliminary data.</text>
</comment>
<evidence type="ECO:0000313" key="11">
    <source>
        <dbReference type="EMBL" id="KAG5608430.1"/>
    </source>
</evidence>
<keyword evidence="12" id="KW-1185">Reference proteome</keyword>
<dbReference type="OrthoDB" id="5590282at2759"/>
<evidence type="ECO:0000256" key="7">
    <source>
        <dbReference type="ARBA" id="ARBA00023306"/>
    </source>
</evidence>
<dbReference type="PANTHER" id="PTHR10177">
    <property type="entry name" value="CYCLINS"/>
    <property type="match status" value="1"/>
</dbReference>
<feature type="transmembrane region" description="Helical" evidence="9">
    <location>
        <begin position="597"/>
        <end position="619"/>
    </location>
</feature>
<dbReference type="InterPro" id="IPR004367">
    <property type="entry name" value="Cyclin_C-dom"/>
</dbReference>
<dbReference type="InterPro" id="IPR036915">
    <property type="entry name" value="Cyclin-like_sf"/>
</dbReference>
<evidence type="ECO:0000256" key="2">
    <source>
        <dbReference type="ARBA" id="ARBA00010746"/>
    </source>
</evidence>
<reference evidence="11 12" key="1">
    <citation type="submission" date="2020-09" db="EMBL/GenBank/DDBJ databases">
        <title>De no assembly of potato wild relative species, Solanum commersonii.</title>
        <authorList>
            <person name="Cho K."/>
        </authorList>
    </citation>
    <scope>NUCLEOTIDE SEQUENCE [LARGE SCALE GENOMIC DNA]</scope>
    <source>
        <strain evidence="11">LZ3.2</strain>
        <tissue evidence="11">Leaf</tissue>
    </source>
</reference>
<protein>
    <recommendedName>
        <fullName evidence="10">Cyclin-like domain-containing protein</fullName>
    </recommendedName>
</protein>
<dbReference type="GO" id="GO:0005576">
    <property type="term" value="C:extracellular region"/>
    <property type="evidence" value="ECO:0007669"/>
    <property type="project" value="UniProtKB-SubCell"/>
</dbReference>
<dbReference type="GO" id="GO:0009699">
    <property type="term" value="P:phenylpropanoid biosynthetic process"/>
    <property type="evidence" value="ECO:0007669"/>
    <property type="project" value="UniProtKB-ARBA"/>
</dbReference>
<comment type="similarity">
    <text evidence="2">Belongs to the plant dirigent protein family.</text>
</comment>
<evidence type="ECO:0000256" key="3">
    <source>
        <dbReference type="ARBA" id="ARBA00011738"/>
    </source>
</evidence>
<dbReference type="InterPro" id="IPR004265">
    <property type="entry name" value="Dirigent"/>
</dbReference>
<dbReference type="SUPFAM" id="SSF47954">
    <property type="entry name" value="Cyclin-like"/>
    <property type="match status" value="2"/>
</dbReference>
<keyword evidence="7" id="KW-0131">Cell cycle</keyword>
<keyword evidence="9" id="KW-0472">Membrane</keyword>
<accession>A0A9J5ZC06</accession>
<evidence type="ECO:0000256" key="8">
    <source>
        <dbReference type="RuleBase" id="RU000383"/>
    </source>
</evidence>
<comment type="similarity">
    <text evidence="8">Belongs to the cyclin family.</text>
</comment>
<dbReference type="Pfam" id="PF03018">
    <property type="entry name" value="Dirigent"/>
    <property type="match status" value="1"/>
</dbReference>